<proteinExistence type="predicted"/>
<organism evidence="1 2">
    <name type="scientific">Streptomyces venezuelae</name>
    <dbReference type="NCBI Taxonomy" id="54571"/>
    <lineage>
        <taxon>Bacteria</taxon>
        <taxon>Bacillati</taxon>
        <taxon>Actinomycetota</taxon>
        <taxon>Actinomycetes</taxon>
        <taxon>Kitasatosporales</taxon>
        <taxon>Streptomycetaceae</taxon>
        <taxon>Streptomyces</taxon>
    </lineage>
</organism>
<protein>
    <submittedName>
        <fullName evidence="1">Uncharacterized protein</fullName>
    </submittedName>
</protein>
<name>A0A5P2B383_STRVZ</name>
<evidence type="ECO:0000313" key="1">
    <source>
        <dbReference type="EMBL" id="QES24198.1"/>
    </source>
</evidence>
<evidence type="ECO:0000313" key="2">
    <source>
        <dbReference type="Proteomes" id="UP000324106"/>
    </source>
</evidence>
<dbReference type="AlphaFoldDB" id="A0A5P2B383"/>
<sequence length="73" mass="7993">MPTTAETTRQAIAGPYLAFTPIPSSMDLTSTEAPQGMANQATFPEREVASPELRSRAGGFFTTELMWRQLITD</sequence>
<dbReference type="EMBL" id="CP029194">
    <property type="protein sequence ID" value="QES24198.1"/>
    <property type="molecule type" value="Genomic_DNA"/>
</dbReference>
<accession>A0A5P2B383</accession>
<dbReference type="Proteomes" id="UP000324106">
    <property type="component" value="Chromosome"/>
</dbReference>
<reference evidence="1 2" key="1">
    <citation type="submission" date="2018-05" db="EMBL/GenBank/DDBJ databases">
        <title>Streptomyces venezuelae.</title>
        <authorList>
            <person name="Kim W."/>
            <person name="Lee N."/>
            <person name="Cho B.-K."/>
        </authorList>
    </citation>
    <scope>NUCLEOTIDE SEQUENCE [LARGE SCALE GENOMIC DNA]</scope>
    <source>
        <strain evidence="1 2">ATCC 15068</strain>
    </source>
</reference>
<gene>
    <name evidence="1" type="ORF">DEJ46_38075</name>
</gene>